<gene>
    <name evidence="1" type="ORF">PQO05_07080</name>
</gene>
<sequence>MTGSFKELKVYQLAFDAAKAIFIISKSFPKEETYSLTDQIRRSSRSVCANIGEGYRKRLYPKHFTSKMTDADGEATETSIWLDFALEFGYINTEDYTALQKKYEDIGRMLNSMANNPEKFLPKPTTH</sequence>
<proteinExistence type="predicted"/>
<accession>A0ABY7TB75</accession>
<dbReference type="RefSeq" id="WP_273632002.1">
    <property type="nucleotide sequence ID" value="NZ_CP117167.1"/>
</dbReference>
<evidence type="ECO:0000313" key="1">
    <source>
        <dbReference type="EMBL" id="WCT13696.1"/>
    </source>
</evidence>
<evidence type="ECO:0000313" key="2">
    <source>
        <dbReference type="Proteomes" id="UP001216139"/>
    </source>
</evidence>
<dbReference type="PANTHER" id="PTHR38471">
    <property type="entry name" value="FOUR HELIX BUNDLE PROTEIN"/>
    <property type="match status" value="1"/>
</dbReference>
<dbReference type="Proteomes" id="UP001216139">
    <property type="component" value="Chromosome"/>
</dbReference>
<name>A0ABY7TB75_9SPHI</name>
<dbReference type="InterPro" id="IPR036583">
    <property type="entry name" value="23S_rRNA_IVS_sf"/>
</dbReference>
<reference evidence="1 2" key="1">
    <citation type="submission" date="2023-02" db="EMBL/GenBank/DDBJ databases">
        <title>Genome sequence of Mucilaginibacter jinjuensis strain KACC 16571.</title>
        <authorList>
            <person name="Kim S."/>
            <person name="Heo J."/>
            <person name="Kwon S.-W."/>
        </authorList>
    </citation>
    <scope>NUCLEOTIDE SEQUENCE [LARGE SCALE GENOMIC DNA]</scope>
    <source>
        <strain evidence="1 2">KACC 16571</strain>
    </source>
</reference>
<dbReference type="InterPro" id="IPR012657">
    <property type="entry name" value="23S_rRNA-intervening_sequence"/>
</dbReference>
<dbReference type="Pfam" id="PF05635">
    <property type="entry name" value="23S_rRNA_IVP"/>
    <property type="match status" value="1"/>
</dbReference>
<dbReference type="Gene3D" id="1.20.1440.60">
    <property type="entry name" value="23S rRNA-intervening sequence"/>
    <property type="match status" value="1"/>
</dbReference>
<dbReference type="PANTHER" id="PTHR38471:SF2">
    <property type="entry name" value="FOUR HELIX BUNDLE PROTEIN"/>
    <property type="match status" value="1"/>
</dbReference>
<dbReference type="EMBL" id="CP117167">
    <property type="protein sequence ID" value="WCT13696.1"/>
    <property type="molecule type" value="Genomic_DNA"/>
</dbReference>
<dbReference type="CDD" id="cd16377">
    <property type="entry name" value="23S_rRNA_IVP_like"/>
    <property type="match status" value="1"/>
</dbReference>
<organism evidence="1 2">
    <name type="scientific">Mucilaginibacter jinjuensis</name>
    <dbReference type="NCBI Taxonomy" id="1176721"/>
    <lineage>
        <taxon>Bacteria</taxon>
        <taxon>Pseudomonadati</taxon>
        <taxon>Bacteroidota</taxon>
        <taxon>Sphingobacteriia</taxon>
        <taxon>Sphingobacteriales</taxon>
        <taxon>Sphingobacteriaceae</taxon>
        <taxon>Mucilaginibacter</taxon>
    </lineage>
</organism>
<dbReference type="NCBIfam" id="TIGR02436">
    <property type="entry name" value="four helix bundle protein"/>
    <property type="match status" value="1"/>
</dbReference>
<dbReference type="SUPFAM" id="SSF158446">
    <property type="entry name" value="IVS-encoded protein-like"/>
    <property type="match status" value="1"/>
</dbReference>
<protein>
    <submittedName>
        <fullName evidence="1">Four helix bundle protein</fullName>
    </submittedName>
</protein>
<keyword evidence="2" id="KW-1185">Reference proteome</keyword>